<reference evidence="6 7" key="1">
    <citation type="submission" date="2019-02" db="EMBL/GenBank/DDBJ databases">
        <title>Draft genome sequence of Amycolatopsis sp. 8-3EHSu isolated from roots of Suaeda maritima.</title>
        <authorList>
            <person name="Duangmal K."/>
            <person name="Chantavorakit T."/>
        </authorList>
    </citation>
    <scope>NUCLEOTIDE SEQUENCE [LARGE SCALE GENOMIC DNA]</scope>
    <source>
        <strain evidence="6 7">8-3EHSu</strain>
    </source>
</reference>
<evidence type="ECO:0000259" key="5">
    <source>
        <dbReference type="Pfam" id="PF00296"/>
    </source>
</evidence>
<dbReference type="NCBIfam" id="TIGR03621">
    <property type="entry name" value="F420_MSMEG_2516"/>
    <property type="match status" value="1"/>
</dbReference>
<organism evidence="6 7">
    <name type="scientific">Amycolatopsis suaedae</name>
    <dbReference type="NCBI Taxonomy" id="2510978"/>
    <lineage>
        <taxon>Bacteria</taxon>
        <taxon>Bacillati</taxon>
        <taxon>Actinomycetota</taxon>
        <taxon>Actinomycetes</taxon>
        <taxon>Pseudonocardiales</taxon>
        <taxon>Pseudonocardiaceae</taxon>
        <taxon>Amycolatopsis</taxon>
    </lineage>
</organism>
<evidence type="ECO:0000256" key="1">
    <source>
        <dbReference type="ARBA" id="ARBA00022630"/>
    </source>
</evidence>
<dbReference type="Proteomes" id="UP000292003">
    <property type="component" value="Unassembled WGS sequence"/>
</dbReference>
<evidence type="ECO:0000256" key="2">
    <source>
        <dbReference type="ARBA" id="ARBA00022643"/>
    </source>
</evidence>
<dbReference type="AlphaFoldDB" id="A0A4Q7JD46"/>
<evidence type="ECO:0000313" key="7">
    <source>
        <dbReference type="Proteomes" id="UP000292003"/>
    </source>
</evidence>
<dbReference type="EMBL" id="SFCC01000003">
    <property type="protein sequence ID" value="RZQ64523.1"/>
    <property type="molecule type" value="Genomic_DNA"/>
</dbReference>
<dbReference type="Gene3D" id="3.20.20.30">
    <property type="entry name" value="Luciferase-like domain"/>
    <property type="match status" value="1"/>
</dbReference>
<comment type="caution">
    <text evidence="6">The sequence shown here is derived from an EMBL/GenBank/DDBJ whole genome shotgun (WGS) entry which is preliminary data.</text>
</comment>
<proteinExistence type="predicted"/>
<dbReference type="PANTHER" id="PTHR42847:SF4">
    <property type="entry name" value="ALKANESULFONATE MONOOXYGENASE-RELATED"/>
    <property type="match status" value="1"/>
</dbReference>
<accession>A0A4Q7JD46</accession>
<dbReference type="OrthoDB" id="4288123at2"/>
<evidence type="ECO:0000256" key="3">
    <source>
        <dbReference type="ARBA" id="ARBA00023002"/>
    </source>
</evidence>
<protein>
    <submittedName>
        <fullName evidence="6">TIGR03621 family F420-dependent LLM class oxidoreductase</fullName>
    </submittedName>
</protein>
<feature type="domain" description="Luciferase-like" evidence="5">
    <location>
        <begin position="14"/>
        <end position="261"/>
    </location>
</feature>
<dbReference type="InterPro" id="IPR019923">
    <property type="entry name" value="Lucif-like_OxRdtase_MSMEG_2516"/>
</dbReference>
<evidence type="ECO:0000256" key="4">
    <source>
        <dbReference type="ARBA" id="ARBA00023033"/>
    </source>
</evidence>
<dbReference type="SUPFAM" id="SSF51679">
    <property type="entry name" value="Bacterial luciferase-like"/>
    <property type="match status" value="1"/>
</dbReference>
<evidence type="ECO:0000313" key="6">
    <source>
        <dbReference type="EMBL" id="RZQ64523.1"/>
    </source>
</evidence>
<keyword evidence="2" id="KW-0288">FMN</keyword>
<dbReference type="GO" id="GO:0046306">
    <property type="term" value="P:alkanesulfonate catabolic process"/>
    <property type="evidence" value="ECO:0007669"/>
    <property type="project" value="TreeGrafter"/>
</dbReference>
<keyword evidence="4" id="KW-0503">Monooxygenase</keyword>
<dbReference type="InterPro" id="IPR011251">
    <property type="entry name" value="Luciferase-like_dom"/>
</dbReference>
<dbReference type="GO" id="GO:0008726">
    <property type="term" value="F:alkanesulfonate monooxygenase activity"/>
    <property type="evidence" value="ECO:0007669"/>
    <property type="project" value="TreeGrafter"/>
</dbReference>
<sequence length="307" mass="33257">MHKFRFGVVGESVRDAAGLLDTARRAERLGYDTFLLRDHFVTEPFGDQLSPLVALTAAAAATDSIRLGTLVLANDYRHPVLLAKEAATLDHLSGGRFELGIGAGWLRAEYEAAGLSFDPAGERVGRLEEALTLLDGLLSGRTVDQVGEHYAVRGLATFPVPARRPPLLVGAGGPRMLRMAGRLADTVGILPIATPQGGISEALSERSAEAMARKTGWVRESGRDVELSQMITVDVGPSHRELAERVARSRGWDADLVLDMPSKFLGTHERIADQLRERRERFGLSYHVVSDRDLDAFAPVVAELSGT</sequence>
<gene>
    <name evidence="6" type="ORF">EWH70_06270</name>
</gene>
<dbReference type="InterPro" id="IPR036661">
    <property type="entry name" value="Luciferase-like_sf"/>
</dbReference>
<dbReference type="InterPro" id="IPR050172">
    <property type="entry name" value="SsuD_RutA_monooxygenase"/>
</dbReference>
<keyword evidence="1" id="KW-0285">Flavoprotein</keyword>
<dbReference type="PANTHER" id="PTHR42847">
    <property type="entry name" value="ALKANESULFONATE MONOOXYGENASE"/>
    <property type="match status" value="1"/>
</dbReference>
<name>A0A4Q7JD46_9PSEU</name>
<keyword evidence="3" id="KW-0560">Oxidoreductase</keyword>
<dbReference type="RefSeq" id="WP_130474322.1">
    <property type="nucleotide sequence ID" value="NZ_SFCC01000003.1"/>
</dbReference>
<keyword evidence="7" id="KW-1185">Reference proteome</keyword>
<dbReference type="Pfam" id="PF00296">
    <property type="entry name" value="Bac_luciferase"/>
    <property type="match status" value="1"/>
</dbReference>